<comment type="caution">
    <text evidence="2">The sequence shown here is derived from an EMBL/GenBank/DDBJ whole genome shotgun (WGS) entry which is preliminary data.</text>
</comment>
<dbReference type="Proteomes" id="UP000620124">
    <property type="component" value="Unassembled WGS sequence"/>
</dbReference>
<keyword evidence="3" id="KW-1185">Reference proteome</keyword>
<dbReference type="EMBL" id="JACAZI010000025">
    <property type="protein sequence ID" value="KAF7335020.1"/>
    <property type="molecule type" value="Genomic_DNA"/>
</dbReference>
<dbReference type="OrthoDB" id="2820380at2759"/>
<evidence type="ECO:0000256" key="1">
    <source>
        <dbReference type="SAM" id="SignalP"/>
    </source>
</evidence>
<keyword evidence="1" id="KW-0732">Signal</keyword>
<accession>A0A8H7CF63</accession>
<protein>
    <submittedName>
        <fullName evidence="2">Uncharacterized protein</fullName>
    </submittedName>
</protein>
<evidence type="ECO:0000313" key="3">
    <source>
        <dbReference type="Proteomes" id="UP000620124"/>
    </source>
</evidence>
<evidence type="ECO:0000313" key="2">
    <source>
        <dbReference type="EMBL" id="KAF7335020.1"/>
    </source>
</evidence>
<gene>
    <name evidence="2" type="ORF">MVEN_02252200</name>
</gene>
<reference evidence="2" key="1">
    <citation type="submission" date="2020-05" db="EMBL/GenBank/DDBJ databases">
        <title>Mycena genomes resolve the evolution of fungal bioluminescence.</title>
        <authorList>
            <person name="Tsai I.J."/>
        </authorList>
    </citation>
    <scope>NUCLEOTIDE SEQUENCE</scope>
    <source>
        <strain evidence="2">CCC161011</strain>
    </source>
</reference>
<feature type="chain" id="PRO_5034890114" evidence="1">
    <location>
        <begin position="27"/>
        <end position="365"/>
    </location>
</feature>
<dbReference type="AlphaFoldDB" id="A0A8H7CF63"/>
<name>A0A8H7CF63_9AGAR</name>
<feature type="signal peptide" evidence="1">
    <location>
        <begin position="1"/>
        <end position="26"/>
    </location>
</feature>
<sequence length="365" mass="39587">MSFKPAGSALLLALIICLSLISVCHALPPWTPEDFDWSSLPVAPRDQWQGRYLNLTQNPLPNHPTIALLMEIGEPGQIDGTDVLFIPFTVGLLWQAVNVAVGIGSIVTAIQGCATSDGSAGSVAGCVFGIAGTVLSIGSAFKAAHAAGWLAKASNGFEGSGLENIALDVFQKRMEEDWHQERHDDLMRRVLGDFSGEPIEFLGYAPEAHRLARRREGDLHPHAPVFRFTHPKHGRMDIVSRNHANSTRFTVTYAAPDTRFGKRQSFQHETLRTDLFEARFDGGIEAQDPGADFNAASGYQQIENTIQCFGPGTWEAGNVLSAQMFDNSAQKTFAFASMGIFADDSVDGTLEAFTPRGMPFSSPSC</sequence>
<organism evidence="2 3">
    <name type="scientific">Mycena venus</name>
    <dbReference type="NCBI Taxonomy" id="2733690"/>
    <lineage>
        <taxon>Eukaryota</taxon>
        <taxon>Fungi</taxon>
        <taxon>Dikarya</taxon>
        <taxon>Basidiomycota</taxon>
        <taxon>Agaricomycotina</taxon>
        <taxon>Agaricomycetes</taxon>
        <taxon>Agaricomycetidae</taxon>
        <taxon>Agaricales</taxon>
        <taxon>Marasmiineae</taxon>
        <taxon>Mycenaceae</taxon>
        <taxon>Mycena</taxon>
    </lineage>
</organism>
<proteinExistence type="predicted"/>